<feature type="signal peptide" evidence="1">
    <location>
        <begin position="1"/>
        <end position="17"/>
    </location>
</feature>
<evidence type="ECO:0000313" key="2">
    <source>
        <dbReference type="EMBL" id="QDC23138.1"/>
    </source>
</evidence>
<proteinExistence type="evidence at transcript level"/>
<dbReference type="AlphaFoldDB" id="A0A4Y5UGP4"/>
<keyword evidence="1" id="KW-0732">Signal</keyword>
<feature type="chain" id="PRO_5033458947" evidence="1">
    <location>
        <begin position="18"/>
        <end position="86"/>
    </location>
</feature>
<dbReference type="EMBL" id="MH754603">
    <property type="protein sequence ID" value="QDC23138.1"/>
    <property type="molecule type" value="mRNA"/>
</dbReference>
<protein>
    <submittedName>
        <fullName evidence="2">Toxin 30 isoform S1</fullName>
    </submittedName>
    <submittedName>
        <fullName evidence="3">Toxin 30 isoform S2</fullName>
    </submittedName>
</protein>
<name>A0A4Y5UGP4_CUPSA</name>
<evidence type="ECO:0000256" key="1">
    <source>
        <dbReference type="SAM" id="SignalP"/>
    </source>
</evidence>
<accession>A0A4Y5UGP4</accession>
<dbReference type="EMBL" id="MH754604">
    <property type="protein sequence ID" value="QDC23139.1"/>
    <property type="molecule type" value="mRNA"/>
</dbReference>
<reference evidence="3" key="1">
    <citation type="journal article" date="2019" name="Toxins">
        <title>The dual prey-inactivation strategy of spiders-in-depth venomic analysis of Cupiennius salei.</title>
        <authorList>
            <person name="Kuhn-Nentwig L."/>
            <person name="Langenegger N."/>
            <person name="Heller M."/>
            <person name="Koua D."/>
            <person name="Nentwig W."/>
        </authorList>
    </citation>
    <scope>NUCLEOTIDE SEQUENCE</scope>
    <source>
        <tissue evidence="3">Venom gland</tissue>
    </source>
</reference>
<sequence length="86" mass="10165" precursor="true">MKLFIFLVLLFITIVHCEDEIPENEADAEEKSPVAQEEIARDCVRWRRSCMGNQNGCCLPWRCFCWSQTVSRGSTRTEQKCQCRFW</sequence>
<organism evidence="3">
    <name type="scientific">Cupiennius salei</name>
    <name type="common">American wandering spider</name>
    <dbReference type="NCBI Taxonomy" id="6928"/>
    <lineage>
        <taxon>Eukaryota</taxon>
        <taxon>Metazoa</taxon>
        <taxon>Ecdysozoa</taxon>
        <taxon>Arthropoda</taxon>
        <taxon>Chelicerata</taxon>
        <taxon>Arachnida</taxon>
        <taxon>Araneae</taxon>
        <taxon>Araneomorphae</taxon>
        <taxon>Entelegynae</taxon>
        <taxon>Lycosoidea</taxon>
        <taxon>Ctenidae</taxon>
        <taxon>Cupiennius</taxon>
    </lineage>
</organism>
<evidence type="ECO:0000313" key="3">
    <source>
        <dbReference type="EMBL" id="QDC23139.1"/>
    </source>
</evidence>